<evidence type="ECO:0000313" key="1">
    <source>
        <dbReference type="EMBL" id="XCD16402.1"/>
    </source>
</evidence>
<dbReference type="Pfam" id="PF05159">
    <property type="entry name" value="Capsule_synth"/>
    <property type="match status" value="1"/>
</dbReference>
<dbReference type="EMBL" id="CP115920">
    <property type="protein sequence ID" value="XCD16402.1"/>
    <property type="molecule type" value="Genomic_DNA"/>
</dbReference>
<dbReference type="GO" id="GO:0000271">
    <property type="term" value="P:polysaccharide biosynthetic process"/>
    <property type="evidence" value="ECO:0007669"/>
    <property type="project" value="InterPro"/>
</dbReference>
<organism evidence="1">
    <name type="scientific">Vibrio chaetopteri</name>
    <dbReference type="NCBI Taxonomy" id="3016528"/>
    <lineage>
        <taxon>Bacteria</taxon>
        <taxon>Pseudomonadati</taxon>
        <taxon>Pseudomonadota</taxon>
        <taxon>Gammaproteobacteria</taxon>
        <taxon>Vibrionales</taxon>
        <taxon>Vibrionaceae</taxon>
        <taxon>Vibrio</taxon>
    </lineage>
</organism>
<protein>
    <submittedName>
        <fullName evidence="1">Uncharacterized protein</fullName>
    </submittedName>
</protein>
<sequence>MLSYRTVLFCCESLERFQFISRLAEPIKNKALLITTEPLVKVLSLINGFECQYVHRMSNGLNRVTNIRKDELETTIEVLNDAMAVEGASMWASAIENTISKKKFSRIEKVVIWNGQQVLGKTVANYYRSKNVTTLFLELSNLPKKIFVDRKGVNAQSSIENFNHLPPINEAIHKQWLDDYRLYKTSPPPQASVNHKKKVFSALNLFLKEIFFSRNIHPTSLIKHKVGSEFETDIVSLEDDYFFVPLQVSGDTQIKINSKYNNVDLIVYSAQVAERVGAKLVVKIHPAESSVSQVECILSLKEKLNFLLSSQNTVDLLSNSKKVITINSTVGLESMILDKDVEVIGEAFYKDFTRDDLLKYIHGYLVDGVDYFSDESIELSKVLEILDR</sequence>
<reference evidence="1" key="1">
    <citation type="submission" date="2023-01" db="EMBL/GenBank/DDBJ databases">
        <title>Vibrio sp. CB1-14 genome sequencing.</title>
        <authorList>
            <person name="Otstavnykh N."/>
            <person name="Isaeva M."/>
            <person name="Meleshko D."/>
        </authorList>
    </citation>
    <scope>NUCLEOTIDE SEQUENCE</scope>
    <source>
        <strain evidence="1">CB1-14</strain>
    </source>
</reference>
<name>A0AAU8BJC9_9VIBR</name>
<dbReference type="RefSeq" id="WP_353497685.1">
    <property type="nucleotide sequence ID" value="NZ_CP115920.1"/>
</dbReference>
<accession>A0AAU8BJC9</accession>
<dbReference type="InterPro" id="IPR007833">
    <property type="entry name" value="Capsule_polysaccharide_synth"/>
</dbReference>
<gene>
    <name evidence="1" type="ORF">PG915_02140</name>
</gene>
<dbReference type="GO" id="GO:0015774">
    <property type="term" value="P:polysaccharide transport"/>
    <property type="evidence" value="ECO:0007669"/>
    <property type="project" value="InterPro"/>
</dbReference>
<dbReference type="KEGG" id="vck:PG915_02140"/>
<dbReference type="AlphaFoldDB" id="A0AAU8BJC9"/>
<proteinExistence type="predicted"/>